<keyword evidence="6" id="KW-1185">Reference proteome</keyword>
<dbReference type="Gene3D" id="2.120.10.30">
    <property type="entry name" value="TolB, C-terminal domain"/>
    <property type="match status" value="1"/>
</dbReference>
<evidence type="ECO:0000256" key="1">
    <source>
        <dbReference type="ARBA" id="ARBA00022801"/>
    </source>
</evidence>
<feature type="domain" description="SMP-30/Gluconolactonase/LRE-like region" evidence="4">
    <location>
        <begin position="96"/>
        <end position="367"/>
    </location>
</feature>
<reference evidence="5 6" key="1">
    <citation type="submission" date="2018-03" db="EMBL/GenBank/DDBJ databases">
        <title>Genomic Encyclopedia of Archaeal and Bacterial Type Strains, Phase II (KMG-II): from individual species to whole genera.</title>
        <authorList>
            <person name="Goeker M."/>
        </authorList>
    </citation>
    <scope>NUCLEOTIDE SEQUENCE [LARGE SCALE GENOMIC DNA]</scope>
    <source>
        <strain evidence="5 6">DSM 28354</strain>
    </source>
</reference>
<name>A0A2T0SWC1_9BACT</name>
<protein>
    <submittedName>
        <fullName evidence="5">Gluconolactonase</fullName>
    </submittedName>
</protein>
<dbReference type="InterPro" id="IPR013658">
    <property type="entry name" value="SGL"/>
</dbReference>
<keyword evidence="1" id="KW-0378">Hydrolase</keyword>
<dbReference type="Proteomes" id="UP000238375">
    <property type="component" value="Unassembled WGS sequence"/>
</dbReference>
<dbReference type="SUPFAM" id="SSF63829">
    <property type="entry name" value="Calcium-dependent phosphotriesterase"/>
    <property type="match status" value="1"/>
</dbReference>
<feature type="binding site" evidence="3">
    <location>
        <position position="190"/>
    </location>
    <ligand>
        <name>substrate</name>
    </ligand>
</feature>
<evidence type="ECO:0000313" key="6">
    <source>
        <dbReference type="Proteomes" id="UP000238375"/>
    </source>
</evidence>
<accession>A0A2T0SWC1</accession>
<evidence type="ECO:0000259" key="4">
    <source>
        <dbReference type="Pfam" id="PF08450"/>
    </source>
</evidence>
<evidence type="ECO:0000256" key="2">
    <source>
        <dbReference type="PIRSR" id="PIRSR605511-1"/>
    </source>
</evidence>
<proteinExistence type="predicted"/>
<evidence type="ECO:0000313" key="5">
    <source>
        <dbReference type="EMBL" id="PRY37680.1"/>
    </source>
</evidence>
<comment type="cofactor">
    <cofactor evidence="3">
        <name>Zn(2+)</name>
        <dbReference type="ChEBI" id="CHEBI:29105"/>
    </cofactor>
    <text evidence="3">Binds 1 divalent metal cation per subunit.</text>
</comment>
<feature type="binding site" evidence="3">
    <location>
        <position position="96"/>
    </location>
    <ligand>
        <name>a divalent metal cation</name>
        <dbReference type="ChEBI" id="CHEBI:60240"/>
    </ligand>
</feature>
<keyword evidence="3" id="KW-0862">Zinc</keyword>
<dbReference type="InterPro" id="IPR005511">
    <property type="entry name" value="SMP-30"/>
</dbReference>
<dbReference type="GO" id="GO:0016787">
    <property type="term" value="F:hydrolase activity"/>
    <property type="evidence" value="ECO:0007669"/>
    <property type="project" value="UniProtKB-KW"/>
</dbReference>
<keyword evidence="3" id="KW-0479">Metal-binding</keyword>
<organism evidence="5 6">
    <name type="scientific">Spirosoma oryzae</name>
    <dbReference type="NCBI Taxonomy" id="1469603"/>
    <lineage>
        <taxon>Bacteria</taxon>
        <taxon>Pseudomonadati</taxon>
        <taxon>Bacteroidota</taxon>
        <taxon>Cytophagia</taxon>
        <taxon>Cytophagales</taxon>
        <taxon>Cytophagaceae</taxon>
        <taxon>Spirosoma</taxon>
    </lineage>
</organism>
<evidence type="ECO:0000256" key="3">
    <source>
        <dbReference type="PIRSR" id="PIRSR605511-2"/>
    </source>
</evidence>
<comment type="caution">
    <text evidence="5">The sequence shown here is derived from an EMBL/GenBank/DDBJ whole genome shotgun (WGS) entry which is preliminary data.</text>
</comment>
<dbReference type="InterPro" id="IPR011042">
    <property type="entry name" value="6-blade_b-propeller_TolB-like"/>
</dbReference>
<dbReference type="EMBL" id="PVTE01000010">
    <property type="protein sequence ID" value="PRY37680.1"/>
    <property type="molecule type" value="Genomic_DNA"/>
</dbReference>
<sequence>MIIIEINNMLRVVFSLSPLVLPLPINHERQTTNRILNMMRFLFFCVVSSLLAGSVLAQSAQYTTIGAVVRMDPQLDKLIAPGTVIEVVGSGFAHLEGPVWAKDSSYLLVNDTKAQITYSWSPTKGTTKFLEHSGYTGRLPYGEEPGANGMSIDPQGRLVMAEHGDRRIARMPLIGHGGKETVSDAYQNKRYNSPNDVLVHTDGSIYFTDPTYGLPKKDTDPAREQPVKGVYRLPAGGRGAATLLVSDLTYPNGLALSMDEKTLFVSQSDSARPIIMAYPVLAGGSLGKGRVYFDMSKLPRLRYKEVPDGLKADQAGNLWASGPGGLLVIAPSGAGKTGKLIGRIDTGEVISNCAWGDDGSMLYIVSGTYLCRVKTNTKGHLQGKP</sequence>
<dbReference type="PRINTS" id="PR01790">
    <property type="entry name" value="SMP30FAMILY"/>
</dbReference>
<dbReference type="Pfam" id="PF08450">
    <property type="entry name" value="SGL"/>
    <property type="match status" value="1"/>
</dbReference>
<feature type="binding site" evidence="3">
    <location>
        <position position="218"/>
    </location>
    <ligand>
        <name>substrate</name>
    </ligand>
</feature>
<feature type="binding site" evidence="3">
    <location>
        <position position="252"/>
    </location>
    <ligand>
        <name>a divalent metal cation</name>
        <dbReference type="ChEBI" id="CHEBI:60240"/>
    </ligand>
</feature>
<feature type="active site" description="Proton donor/acceptor" evidence="2">
    <location>
        <position position="308"/>
    </location>
</feature>
<dbReference type="AlphaFoldDB" id="A0A2T0SWC1"/>
<feature type="binding site" evidence="3">
    <location>
        <position position="308"/>
    </location>
    <ligand>
        <name>a divalent metal cation</name>
        <dbReference type="ChEBI" id="CHEBI:60240"/>
    </ligand>
</feature>
<dbReference type="GO" id="GO:0046872">
    <property type="term" value="F:metal ion binding"/>
    <property type="evidence" value="ECO:0007669"/>
    <property type="project" value="UniProtKB-KW"/>
</dbReference>
<dbReference type="PANTHER" id="PTHR47572">
    <property type="entry name" value="LIPOPROTEIN-RELATED"/>
    <property type="match status" value="1"/>
</dbReference>
<dbReference type="InterPro" id="IPR051262">
    <property type="entry name" value="SMP-30/CGR1_Lactonase"/>
</dbReference>
<feature type="binding site" evidence="3">
    <location>
        <position position="195"/>
    </location>
    <ligand>
        <name>substrate</name>
    </ligand>
</feature>
<dbReference type="PANTHER" id="PTHR47572:SF4">
    <property type="entry name" value="LACTONASE DRP35"/>
    <property type="match status" value="1"/>
</dbReference>
<gene>
    <name evidence="5" type="ORF">CLV58_110150</name>
</gene>